<protein>
    <submittedName>
        <fullName evidence="1">Uncharacterized protein</fullName>
    </submittedName>
</protein>
<dbReference type="GeneID" id="25265296"/>
<dbReference type="InParanoid" id="A0A066V9H9"/>
<dbReference type="SUPFAM" id="SSF51735">
    <property type="entry name" value="NAD(P)-binding Rossmann-fold domains"/>
    <property type="match status" value="1"/>
</dbReference>
<comment type="caution">
    <text evidence="1">The sequence shown here is derived from an EMBL/GenBank/DDBJ whole genome shotgun (WGS) entry which is preliminary data.</text>
</comment>
<keyword evidence="2" id="KW-1185">Reference proteome</keyword>
<dbReference type="EMBL" id="JMSN01000123">
    <property type="protein sequence ID" value="KDN38146.1"/>
    <property type="molecule type" value="Genomic_DNA"/>
</dbReference>
<dbReference type="HOGENOM" id="CLU_2374252_0_0_1"/>
<name>A0A066V9H9_TILAU</name>
<sequence length="95" mass="10475">MLEPGRSISAGLVLLQILKAEGASRIVATASGEKMNAVRELGSKAVIDCTPWLFLTVPAYDHGQRNSDRKSALTILCFSPRIGYYSAYAQKWRCR</sequence>
<dbReference type="AlphaFoldDB" id="A0A066V9H9"/>
<dbReference type="InterPro" id="IPR036291">
    <property type="entry name" value="NAD(P)-bd_dom_sf"/>
</dbReference>
<dbReference type="RefSeq" id="XP_013240618.1">
    <property type="nucleotide sequence ID" value="XM_013385164.1"/>
</dbReference>
<accession>A0A066V9H9</accession>
<dbReference type="Proteomes" id="UP000027361">
    <property type="component" value="Unassembled WGS sequence"/>
</dbReference>
<dbReference type="Gene3D" id="3.40.50.720">
    <property type="entry name" value="NAD(P)-binding Rossmann-like Domain"/>
    <property type="match status" value="1"/>
</dbReference>
<dbReference type="OrthoDB" id="9930022at2759"/>
<evidence type="ECO:0000313" key="1">
    <source>
        <dbReference type="EMBL" id="KDN38146.1"/>
    </source>
</evidence>
<evidence type="ECO:0000313" key="2">
    <source>
        <dbReference type="Proteomes" id="UP000027361"/>
    </source>
</evidence>
<reference evidence="1 2" key="1">
    <citation type="submission" date="2014-05" db="EMBL/GenBank/DDBJ databases">
        <title>Draft genome sequence of a rare smut relative, Tilletiaria anomala UBC 951.</title>
        <authorList>
            <consortium name="DOE Joint Genome Institute"/>
            <person name="Toome M."/>
            <person name="Kuo A."/>
            <person name="Henrissat B."/>
            <person name="Lipzen A."/>
            <person name="Tritt A."/>
            <person name="Yoshinaga Y."/>
            <person name="Zane M."/>
            <person name="Barry K."/>
            <person name="Grigoriev I.V."/>
            <person name="Spatafora J.W."/>
            <person name="Aimea M.C."/>
        </authorList>
    </citation>
    <scope>NUCLEOTIDE SEQUENCE [LARGE SCALE GENOMIC DNA]</scope>
    <source>
        <strain evidence="1 2">UBC 951</strain>
    </source>
</reference>
<gene>
    <name evidence="1" type="ORF">K437DRAFT_259512</name>
</gene>
<organism evidence="1 2">
    <name type="scientific">Tilletiaria anomala (strain ATCC 24038 / CBS 436.72 / UBC 951)</name>
    <dbReference type="NCBI Taxonomy" id="1037660"/>
    <lineage>
        <taxon>Eukaryota</taxon>
        <taxon>Fungi</taxon>
        <taxon>Dikarya</taxon>
        <taxon>Basidiomycota</taxon>
        <taxon>Ustilaginomycotina</taxon>
        <taxon>Exobasidiomycetes</taxon>
        <taxon>Georgefischeriales</taxon>
        <taxon>Tilletiariaceae</taxon>
        <taxon>Tilletiaria</taxon>
    </lineage>
</organism>
<proteinExistence type="predicted"/>